<organism evidence="7 8">
    <name type="scientific">Paenibacillus radicis</name>
    <name type="common">ex Xue et al. 2023</name>
    <dbReference type="NCBI Taxonomy" id="2972489"/>
    <lineage>
        <taxon>Bacteria</taxon>
        <taxon>Bacillati</taxon>
        <taxon>Bacillota</taxon>
        <taxon>Bacilli</taxon>
        <taxon>Bacillales</taxon>
        <taxon>Paenibacillaceae</taxon>
        <taxon>Paenibacillus</taxon>
    </lineage>
</organism>
<reference evidence="7 8" key="1">
    <citation type="submission" date="2022-08" db="EMBL/GenBank/DDBJ databases">
        <title>Paenibacillus endoradicis sp. nov., Paenibacillus radicibacter sp. nov and Paenibacillus pararadicis sp. nov., three cold-adapted plant growth-promoting bacteria isolated from root of Larix gmelinii in Great Khingan.</title>
        <authorList>
            <person name="Xue H."/>
        </authorList>
    </citation>
    <scope>NUCLEOTIDE SEQUENCE [LARGE SCALE GENOMIC DNA]</scope>
    <source>
        <strain evidence="7 8">N5-1-1-5</strain>
    </source>
</reference>
<dbReference type="EMBL" id="JANQBD010000025">
    <property type="protein sequence ID" value="MCR8635210.1"/>
    <property type="molecule type" value="Genomic_DNA"/>
</dbReference>
<proteinExistence type="inferred from homology"/>
<dbReference type="InterPro" id="IPR012336">
    <property type="entry name" value="Thioredoxin-like_fold"/>
</dbReference>
<dbReference type="PANTHER" id="PTHR13887:SF14">
    <property type="entry name" value="DISULFIDE BOND FORMATION PROTEIN D"/>
    <property type="match status" value="1"/>
</dbReference>
<evidence type="ECO:0000256" key="1">
    <source>
        <dbReference type="ARBA" id="ARBA00005791"/>
    </source>
</evidence>
<evidence type="ECO:0000256" key="3">
    <source>
        <dbReference type="ARBA" id="ARBA00023002"/>
    </source>
</evidence>
<comment type="similarity">
    <text evidence="1">Belongs to the thioredoxin family. DsbA subfamily.</text>
</comment>
<dbReference type="Gene3D" id="3.40.30.10">
    <property type="entry name" value="Glutaredoxin"/>
    <property type="match status" value="1"/>
</dbReference>
<dbReference type="Proteomes" id="UP001300012">
    <property type="component" value="Unassembled WGS sequence"/>
</dbReference>
<feature type="domain" description="Thioredoxin-like fold" evidence="6">
    <location>
        <begin position="48"/>
        <end position="221"/>
    </location>
</feature>
<dbReference type="RefSeq" id="WP_258216753.1">
    <property type="nucleotide sequence ID" value="NZ_JANQBD010000025.1"/>
</dbReference>
<name>A0ABT1YR51_9BACL</name>
<sequence length="222" mass="25042">MTKSKNSSKSMVILTLALVVLLISLFFVTKMSENVDRDTAIKNMPSLDNQPVIGKSSAEVTIIEFGDYKCPSCKAWGEQVFPQLSKDFIDTGKARFSYINTPFHGEESKLGALAAESVFAQDKEAYWKFHKQLFDTQPRENHDAPWITTDVLLKLAAAYAPKVDVKKVEDDTKNQKTLPQVNIDEGLVQKYNIQQTPSIMIDGIMVKNPFDYNEITSLINKR</sequence>
<evidence type="ECO:0000256" key="4">
    <source>
        <dbReference type="ARBA" id="ARBA00023157"/>
    </source>
</evidence>
<keyword evidence="2" id="KW-0732">Signal</keyword>
<keyword evidence="5" id="KW-0676">Redox-active center</keyword>
<evidence type="ECO:0000313" key="8">
    <source>
        <dbReference type="Proteomes" id="UP001300012"/>
    </source>
</evidence>
<accession>A0ABT1YR51</accession>
<dbReference type="PANTHER" id="PTHR13887">
    <property type="entry name" value="GLUTATHIONE S-TRANSFERASE KAPPA"/>
    <property type="match status" value="1"/>
</dbReference>
<evidence type="ECO:0000313" key="7">
    <source>
        <dbReference type="EMBL" id="MCR8635210.1"/>
    </source>
</evidence>
<dbReference type="InterPro" id="IPR036249">
    <property type="entry name" value="Thioredoxin-like_sf"/>
</dbReference>
<keyword evidence="8" id="KW-1185">Reference proteome</keyword>
<keyword evidence="3" id="KW-0560">Oxidoreductase</keyword>
<protein>
    <submittedName>
        <fullName evidence="7">DsbA family protein</fullName>
    </submittedName>
</protein>
<evidence type="ECO:0000256" key="5">
    <source>
        <dbReference type="ARBA" id="ARBA00023284"/>
    </source>
</evidence>
<gene>
    <name evidence="7" type="ORF">NV381_28825</name>
</gene>
<dbReference type="SUPFAM" id="SSF52833">
    <property type="entry name" value="Thioredoxin-like"/>
    <property type="match status" value="1"/>
</dbReference>
<comment type="caution">
    <text evidence="7">The sequence shown here is derived from an EMBL/GenBank/DDBJ whole genome shotgun (WGS) entry which is preliminary data.</text>
</comment>
<evidence type="ECO:0000256" key="2">
    <source>
        <dbReference type="ARBA" id="ARBA00022729"/>
    </source>
</evidence>
<keyword evidence="4" id="KW-1015">Disulfide bond</keyword>
<evidence type="ECO:0000259" key="6">
    <source>
        <dbReference type="Pfam" id="PF13462"/>
    </source>
</evidence>
<dbReference type="Pfam" id="PF13462">
    <property type="entry name" value="Thioredoxin_4"/>
    <property type="match status" value="1"/>
</dbReference>